<keyword evidence="2" id="KW-0472">Membrane</keyword>
<proteinExistence type="predicted"/>
<name>A0A2T0YGQ9_9MICC</name>
<dbReference type="PANTHER" id="PTHR34700">
    <property type="entry name" value="POTASSIUM BINDING PROTEIN KBP"/>
    <property type="match status" value="1"/>
</dbReference>
<keyword evidence="2" id="KW-0812">Transmembrane</keyword>
<feature type="transmembrane region" description="Helical" evidence="2">
    <location>
        <begin position="70"/>
        <end position="95"/>
    </location>
</feature>
<dbReference type="AlphaFoldDB" id="A0A2T0YGQ9"/>
<evidence type="ECO:0000313" key="4">
    <source>
        <dbReference type="Proteomes" id="UP000238217"/>
    </source>
</evidence>
<comment type="caution">
    <text evidence="3">The sequence shown here is derived from an EMBL/GenBank/DDBJ whole genome shotgun (WGS) entry which is preliminary data.</text>
</comment>
<dbReference type="Proteomes" id="UP000238217">
    <property type="component" value="Unassembled WGS sequence"/>
</dbReference>
<dbReference type="Gene3D" id="3.10.350.10">
    <property type="entry name" value="LysM domain"/>
    <property type="match status" value="1"/>
</dbReference>
<dbReference type="EMBL" id="PVTY01000012">
    <property type="protein sequence ID" value="PRZ14185.1"/>
    <property type="molecule type" value="Genomic_DNA"/>
</dbReference>
<keyword evidence="4" id="KW-1185">Reference proteome</keyword>
<evidence type="ECO:0000313" key="3">
    <source>
        <dbReference type="EMBL" id="PRZ14185.1"/>
    </source>
</evidence>
<dbReference type="CDD" id="cd00118">
    <property type="entry name" value="LysM"/>
    <property type="match status" value="1"/>
</dbReference>
<organism evidence="3 4">
    <name type="scientific">Nesterenkonia sandarakina</name>
    <dbReference type="NCBI Taxonomy" id="272918"/>
    <lineage>
        <taxon>Bacteria</taxon>
        <taxon>Bacillati</taxon>
        <taxon>Actinomycetota</taxon>
        <taxon>Actinomycetes</taxon>
        <taxon>Micrococcales</taxon>
        <taxon>Micrococcaceae</taxon>
        <taxon>Nesterenkonia</taxon>
    </lineage>
</organism>
<reference evidence="3 4" key="1">
    <citation type="submission" date="2018-03" db="EMBL/GenBank/DDBJ databases">
        <title>Comparative analysis of microorganisms from saline springs in Andes Mountain Range, Colombia.</title>
        <authorList>
            <person name="Rubin E."/>
        </authorList>
    </citation>
    <scope>NUCLEOTIDE SEQUENCE [LARGE SCALE GENOMIC DNA]</scope>
    <source>
        <strain evidence="3 4">CG 35</strain>
    </source>
</reference>
<sequence length="302" mass="31752">MGIRGTAWPPSAEARAPARSLQDPLLSAGFIASGPALWWFATMILNHRPEAPMRLGQIHRQPGLEAAETLLGLLAAAAGLVISAGAVIAVLALLAGQIARRCGARTLEQALARFAPGFLRRTVALTLGTGLALSAVGADSWPCPPETAATQTSDSRGSDPQVVDAPGHRSPAGGEPDSALFDAEEPETAERDDAEPDTTDSDVAEPSPERTRPPSGLFTPEAPALNTDRLQGVPHRRGSEPEQVVVRLGDSLWDIAADHLGADATDWEIAASWPQWYATNRDRIGEDPGLIHPGTVLDVPPP</sequence>
<keyword evidence="2" id="KW-1133">Transmembrane helix</keyword>
<dbReference type="InterPro" id="IPR018392">
    <property type="entry name" value="LysM"/>
</dbReference>
<accession>A0A2T0YGQ9</accession>
<evidence type="ECO:0000256" key="1">
    <source>
        <dbReference type="SAM" id="MobiDB-lite"/>
    </source>
</evidence>
<dbReference type="PANTHER" id="PTHR34700:SF4">
    <property type="entry name" value="PHAGE-LIKE ELEMENT PBSX PROTEIN XKDP"/>
    <property type="match status" value="1"/>
</dbReference>
<feature type="transmembrane region" description="Helical" evidence="2">
    <location>
        <begin position="25"/>
        <end position="45"/>
    </location>
</feature>
<feature type="compositionally biased region" description="Acidic residues" evidence="1">
    <location>
        <begin position="182"/>
        <end position="203"/>
    </location>
</feature>
<dbReference type="InterPro" id="IPR052196">
    <property type="entry name" value="Bact_Kbp"/>
</dbReference>
<dbReference type="InterPro" id="IPR036779">
    <property type="entry name" value="LysM_dom_sf"/>
</dbReference>
<protein>
    <recommendedName>
        <fullName evidence="5">LysM domain-containing protein</fullName>
    </recommendedName>
</protein>
<evidence type="ECO:0008006" key="5">
    <source>
        <dbReference type="Google" id="ProtNLM"/>
    </source>
</evidence>
<feature type="region of interest" description="Disordered" evidence="1">
    <location>
        <begin position="136"/>
        <end position="241"/>
    </location>
</feature>
<evidence type="ECO:0000256" key="2">
    <source>
        <dbReference type="SAM" id="Phobius"/>
    </source>
</evidence>
<gene>
    <name evidence="3" type="ORF">BCL67_11248</name>
</gene>